<organism evidence="2 3">
    <name type="scientific">Cucurbita argyrosperma subsp. sororia</name>
    <dbReference type="NCBI Taxonomy" id="37648"/>
    <lineage>
        <taxon>Eukaryota</taxon>
        <taxon>Viridiplantae</taxon>
        <taxon>Streptophyta</taxon>
        <taxon>Embryophyta</taxon>
        <taxon>Tracheophyta</taxon>
        <taxon>Spermatophyta</taxon>
        <taxon>Magnoliopsida</taxon>
        <taxon>eudicotyledons</taxon>
        <taxon>Gunneridae</taxon>
        <taxon>Pentapetalae</taxon>
        <taxon>rosids</taxon>
        <taxon>fabids</taxon>
        <taxon>Cucurbitales</taxon>
        <taxon>Cucurbitaceae</taxon>
        <taxon>Cucurbiteae</taxon>
        <taxon>Cucurbita</taxon>
    </lineage>
</organism>
<accession>A0AAV6LVW7</accession>
<gene>
    <name evidence="2" type="ORF">SDJN03_30071</name>
</gene>
<reference evidence="2 3" key="1">
    <citation type="journal article" date="2021" name="Hortic Res">
        <title>The domestication of Cucurbita argyrosperma as revealed by the genome of its wild relative.</title>
        <authorList>
            <person name="Barrera-Redondo J."/>
            <person name="Sanchez-de la Vega G."/>
            <person name="Aguirre-Liguori J.A."/>
            <person name="Castellanos-Morales G."/>
            <person name="Gutierrez-Guerrero Y.T."/>
            <person name="Aguirre-Dugua X."/>
            <person name="Aguirre-Planter E."/>
            <person name="Tenaillon M.I."/>
            <person name="Lira-Saade R."/>
            <person name="Eguiarte L.E."/>
        </authorList>
    </citation>
    <scope>NUCLEOTIDE SEQUENCE [LARGE SCALE GENOMIC DNA]</scope>
    <source>
        <strain evidence="2">JBR-2021</strain>
    </source>
</reference>
<dbReference type="Proteomes" id="UP000685013">
    <property type="component" value="Chromosome 20"/>
</dbReference>
<name>A0AAV6LVW7_9ROSI</name>
<keyword evidence="3" id="KW-1185">Reference proteome</keyword>
<feature type="region of interest" description="Disordered" evidence="1">
    <location>
        <begin position="1"/>
        <end position="78"/>
    </location>
</feature>
<evidence type="ECO:0000313" key="2">
    <source>
        <dbReference type="EMBL" id="KAG6571156.1"/>
    </source>
</evidence>
<protein>
    <submittedName>
        <fullName evidence="2">Uncharacterized protein</fullName>
    </submittedName>
</protein>
<sequence length="99" mass="10461">MTLNPGGGLSGRILPPSKSSSAEREALVQSDWRLKSNSKSCSAEQLGDLGMPGFSSQRKGTAEGEPIGTSSSWRKKLTAREEGLVGALREEKGVEGAER</sequence>
<dbReference type="AlphaFoldDB" id="A0AAV6LVW7"/>
<proteinExistence type="predicted"/>
<comment type="caution">
    <text evidence="2">The sequence shown here is derived from an EMBL/GenBank/DDBJ whole genome shotgun (WGS) entry which is preliminary data.</text>
</comment>
<feature type="compositionally biased region" description="Gly residues" evidence="1">
    <location>
        <begin position="1"/>
        <end position="10"/>
    </location>
</feature>
<feature type="non-terminal residue" evidence="2">
    <location>
        <position position="1"/>
    </location>
</feature>
<evidence type="ECO:0000313" key="3">
    <source>
        <dbReference type="Proteomes" id="UP000685013"/>
    </source>
</evidence>
<dbReference type="EMBL" id="JAGKQH010000020">
    <property type="protein sequence ID" value="KAG6571156.1"/>
    <property type="molecule type" value="Genomic_DNA"/>
</dbReference>
<evidence type="ECO:0000256" key="1">
    <source>
        <dbReference type="SAM" id="MobiDB-lite"/>
    </source>
</evidence>